<feature type="compositionally biased region" description="Basic and acidic residues" evidence="9">
    <location>
        <begin position="12"/>
        <end position="23"/>
    </location>
</feature>
<keyword evidence="8" id="KW-0175">Coiled coil</keyword>
<dbReference type="Pfam" id="PF00621">
    <property type="entry name" value="RhoGEF"/>
    <property type="match status" value="1"/>
</dbReference>
<evidence type="ECO:0000256" key="6">
    <source>
        <dbReference type="ARBA" id="ARBA00022771"/>
    </source>
</evidence>
<evidence type="ECO:0000256" key="4">
    <source>
        <dbReference type="ARBA" id="ARBA00022658"/>
    </source>
</evidence>
<gene>
    <name evidence="13" type="ORF">JZ751_001763</name>
</gene>
<dbReference type="OrthoDB" id="28045at2759"/>
<dbReference type="InterPro" id="IPR041020">
    <property type="entry name" value="PH_16"/>
</dbReference>
<dbReference type="GO" id="GO:0035023">
    <property type="term" value="P:regulation of Rho protein signal transduction"/>
    <property type="evidence" value="ECO:0007669"/>
    <property type="project" value="TreeGrafter"/>
</dbReference>
<dbReference type="PANTHER" id="PTHR13944:SF22">
    <property type="entry name" value="RHO GUANINE NUCLEOTIDE EXCHANGE FACTOR 28"/>
    <property type="match status" value="1"/>
</dbReference>
<dbReference type="Gene3D" id="1.20.900.10">
    <property type="entry name" value="Dbl homology (DH) domain"/>
    <property type="match status" value="1"/>
</dbReference>
<feature type="compositionally biased region" description="Basic and acidic residues" evidence="9">
    <location>
        <begin position="583"/>
        <end position="595"/>
    </location>
</feature>
<dbReference type="InterPro" id="IPR046349">
    <property type="entry name" value="C1-like_sf"/>
</dbReference>
<dbReference type="SUPFAM" id="SSF50729">
    <property type="entry name" value="PH domain-like"/>
    <property type="match status" value="1"/>
</dbReference>
<dbReference type="InterPro" id="IPR011993">
    <property type="entry name" value="PH-like_dom_sf"/>
</dbReference>
<evidence type="ECO:0000256" key="5">
    <source>
        <dbReference type="ARBA" id="ARBA00022723"/>
    </source>
</evidence>
<keyword evidence="7" id="KW-0862">Zinc</keyword>
<dbReference type="PROSITE" id="PS50081">
    <property type="entry name" value="ZF_DAG_PE_2"/>
    <property type="match status" value="1"/>
</dbReference>
<dbReference type="SMART" id="SM00109">
    <property type="entry name" value="C1"/>
    <property type="match status" value="1"/>
</dbReference>
<feature type="domain" description="Phorbol-ester/DAG-type" evidence="12">
    <location>
        <begin position="25"/>
        <end position="72"/>
    </location>
</feature>
<feature type="compositionally biased region" description="Polar residues" evidence="9">
    <location>
        <begin position="196"/>
        <end position="207"/>
    </location>
</feature>
<keyword evidence="14" id="KW-1185">Reference proteome</keyword>
<organism evidence="13 14">
    <name type="scientific">Albula glossodonta</name>
    <name type="common">roundjaw bonefish</name>
    <dbReference type="NCBI Taxonomy" id="121402"/>
    <lineage>
        <taxon>Eukaryota</taxon>
        <taxon>Metazoa</taxon>
        <taxon>Chordata</taxon>
        <taxon>Craniata</taxon>
        <taxon>Vertebrata</taxon>
        <taxon>Euteleostomi</taxon>
        <taxon>Actinopterygii</taxon>
        <taxon>Neopterygii</taxon>
        <taxon>Teleostei</taxon>
        <taxon>Albuliformes</taxon>
        <taxon>Albulidae</taxon>
        <taxon>Albula</taxon>
    </lineage>
</organism>
<keyword evidence="4" id="KW-0344">Guanine-nucleotide releasing factor</keyword>
<feature type="domain" description="PH" evidence="10">
    <location>
        <begin position="433"/>
        <end position="542"/>
    </location>
</feature>
<comment type="caution">
    <text evidence="13">The sequence shown here is derived from an EMBL/GenBank/DDBJ whole genome shotgun (WGS) entry which is preliminary data.</text>
</comment>
<dbReference type="Pfam" id="PF17838">
    <property type="entry name" value="PH_16"/>
    <property type="match status" value="1"/>
</dbReference>
<evidence type="ECO:0000313" key="14">
    <source>
        <dbReference type="Proteomes" id="UP000824540"/>
    </source>
</evidence>
<dbReference type="InterPro" id="IPR002219">
    <property type="entry name" value="PKC_DAG/PE"/>
</dbReference>
<feature type="compositionally biased region" description="Basic and acidic residues" evidence="9">
    <location>
        <begin position="560"/>
        <end position="576"/>
    </location>
</feature>
<dbReference type="SUPFAM" id="SSF57889">
    <property type="entry name" value="Cysteine-rich domain"/>
    <property type="match status" value="1"/>
</dbReference>
<dbReference type="Gene3D" id="1.10.287.2510">
    <property type="match status" value="1"/>
</dbReference>
<name>A0A8T2PUK8_9TELE</name>
<feature type="region of interest" description="Disordered" evidence="9">
    <location>
        <begin position="660"/>
        <end position="700"/>
    </location>
</feature>
<dbReference type="SMART" id="SM00325">
    <property type="entry name" value="RhoGEF"/>
    <property type="match status" value="1"/>
</dbReference>
<feature type="region of interest" description="Disordered" evidence="9">
    <location>
        <begin position="1"/>
        <end position="23"/>
    </location>
</feature>
<evidence type="ECO:0000259" key="11">
    <source>
        <dbReference type="PROSITE" id="PS50010"/>
    </source>
</evidence>
<feature type="region of interest" description="Disordered" evidence="9">
    <location>
        <begin position="137"/>
        <end position="157"/>
    </location>
</feature>
<feature type="compositionally biased region" description="Polar residues" evidence="9">
    <location>
        <begin position="138"/>
        <end position="148"/>
    </location>
</feature>
<dbReference type="PROSITE" id="PS50010">
    <property type="entry name" value="DH_2"/>
    <property type="match status" value="1"/>
</dbReference>
<evidence type="ECO:0000256" key="1">
    <source>
        <dbReference type="ARBA" id="ARBA00004496"/>
    </source>
</evidence>
<sequence length="722" mass="81427">MSSTRNKNKEKKGKEKDGKEKAMNGHQFVAGTGLGLTLCLVCDKPAAGKELLQCSYCTINVHKGCRESATSCMKRPQEKYAVMMKNKTASLPQTGSPSRLTPGKHTSVTPRDRGGVGSDLMGGFDLCVRRRAPPACHMQSSTSLPTMTSKDRKESAIPLSKSLSITTDRRPSDSVEADAEFGAWRNGSQCDEAPQVTESSPSTDSFTIEDTVDAPLRSDLRADLLDYEAESWSLAVEHKFCKKYDKRVIKRQDVIYELMQTEMHHIQTLTIMAEIFRKGMKEELQLDHYTVDKIFPCLDELFDFHKSFFCAMKERRQSCTQDDNSRNFCIHRIGDILLQQVGSHHTEAVNFFKELQQQNKKFQAFIKRITKYPVLLERILQHSQEGTEEHADLSKAMALIRDVIAAVDLKVSEYEKEQKLLEILNRMENKSFTKLKNGHTFRKQDLLSQARTLKHEGLVYWKTATGRLKADFVHPLVRSQDLSDQKPPVISLQKLIVREVANEERGMFLISASTAGPEMYEVHMASKEERNNWMRLIREAVESPNALTPYTLSCPEEEEERHSETEEDKRAAEARAHKIQRLQGERERERGRESKTLSSQDQQICTGLEEKLKIYAELTGMSVGEDPLPENQLLVRPDSDEVPQATALLSAALREAEKLTSTLTSQSGSSPTVSQDSLAEPSSPVKLSNHSSFSSVQESPTDCETLKSSTYITLTSITHMSH</sequence>
<dbReference type="PROSITE" id="PS50003">
    <property type="entry name" value="PH_DOMAIN"/>
    <property type="match status" value="1"/>
</dbReference>
<dbReference type="SUPFAM" id="SSF48065">
    <property type="entry name" value="DBL homology domain (DH-domain)"/>
    <property type="match status" value="1"/>
</dbReference>
<dbReference type="PANTHER" id="PTHR13944">
    <property type="entry name" value="AGAP007712-PA"/>
    <property type="match status" value="1"/>
</dbReference>
<keyword evidence="5" id="KW-0479">Metal-binding</keyword>
<evidence type="ECO:0000259" key="10">
    <source>
        <dbReference type="PROSITE" id="PS50003"/>
    </source>
</evidence>
<feature type="region of interest" description="Disordered" evidence="9">
    <location>
        <begin position="188"/>
        <end position="207"/>
    </location>
</feature>
<evidence type="ECO:0000256" key="9">
    <source>
        <dbReference type="SAM" id="MobiDB-lite"/>
    </source>
</evidence>
<protein>
    <recommendedName>
        <fullName evidence="15">Rho guanine nucleotide exchange factor 28</fullName>
    </recommendedName>
</protein>
<dbReference type="Proteomes" id="UP000824540">
    <property type="component" value="Unassembled WGS sequence"/>
</dbReference>
<dbReference type="InterPro" id="IPR000219">
    <property type="entry name" value="DH_dom"/>
</dbReference>
<evidence type="ECO:0000256" key="2">
    <source>
        <dbReference type="ARBA" id="ARBA00022490"/>
    </source>
</evidence>
<dbReference type="InterPro" id="IPR051632">
    <property type="entry name" value="Rho_GEF"/>
</dbReference>
<accession>A0A8T2PUK8</accession>
<feature type="compositionally biased region" description="Basic residues" evidence="9">
    <location>
        <begin position="1"/>
        <end position="11"/>
    </location>
</feature>
<evidence type="ECO:0000259" key="12">
    <source>
        <dbReference type="PROSITE" id="PS50081"/>
    </source>
</evidence>
<dbReference type="AlphaFoldDB" id="A0A8T2PUK8"/>
<feature type="compositionally biased region" description="Polar residues" evidence="9">
    <location>
        <begin position="89"/>
        <end position="109"/>
    </location>
</feature>
<dbReference type="GO" id="GO:0005737">
    <property type="term" value="C:cytoplasm"/>
    <property type="evidence" value="ECO:0007669"/>
    <property type="project" value="UniProtKB-SubCell"/>
</dbReference>
<reference evidence="13" key="1">
    <citation type="thesis" date="2021" institute="BYU ScholarsArchive" country="Provo, UT, USA">
        <title>Applications of and Algorithms for Genome Assembly and Genomic Analyses with an Emphasis on Marine Teleosts.</title>
        <authorList>
            <person name="Pickett B.D."/>
        </authorList>
    </citation>
    <scope>NUCLEOTIDE SEQUENCE</scope>
    <source>
        <strain evidence="13">HI-2016</strain>
    </source>
</reference>
<keyword evidence="2" id="KW-0963">Cytoplasm</keyword>
<keyword evidence="6" id="KW-0863">Zinc-finger</keyword>
<dbReference type="InterPro" id="IPR035899">
    <property type="entry name" value="DBL_dom_sf"/>
</dbReference>
<dbReference type="InterPro" id="IPR001849">
    <property type="entry name" value="PH_domain"/>
</dbReference>
<feature type="compositionally biased region" description="Polar residues" evidence="9">
    <location>
        <begin position="685"/>
        <end position="700"/>
    </location>
</feature>
<evidence type="ECO:0008006" key="15">
    <source>
        <dbReference type="Google" id="ProtNLM"/>
    </source>
</evidence>
<comment type="subcellular location">
    <subcellularLocation>
        <location evidence="1">Cytoplasm</location>
    </subcellularLocation>
</comment>
<dbReference type="SMART" id="SM00233">
    <property type="entry name" value="PH"/>
    <property type="match status" value="1"/>
</dbReference>
<feature type="compositionally biased region" description="Low complexity" evidence="9">
    <location>
        <begin position="660"/>
        <end position="672"/>
    </location>
</feature>
<dbReference type="CDD" id="cd00160">
    <property type="entry name" value="RhoGEF"/>
    <property type="match status" value="1"/>
</dbReference>
<feature type="region of interest" description="Disordered" evidence="9">
    <location>
        <begin position="89"/>
        <end position="115"/>
    </location>
</feature>
<keyword evidence="3" id="KW-0597">Phosphoprotein</keyword>
<evidence type="ECO:0000256" key="3">
    <source>
        <dbReference type="ARBA" id="ARBA00022553"/>
    </source>
</evidence>
<feature type="domain" description="DH" evidence="11">
    <location>
        <begin position="250"/>
        <end position="410"/>
    </location>
</feature>
<evidence type="ECO:0000256" key="8">
    <source>
        <dbReference type="ARBA" id="ARBA00023054"/>
    </source>
</evidence>
<dbReference type="GO" id="GO:0005085">
    <property type="term" value="F:guanyl-nucleotide exchange factor activity"/>
    <property type="evidence" value="ECO:0007669"/>
    <property type="project" value="UniProtKB-KW"/>
</dbReference>
<dbReference type="EMBL" id="JAFBMS010000002">
    <property type="protein sequence ID" value="KAG9355050.1"/>
    <property type="molecule type" value="Genomic_DNA"/>
</dbReference>
<evidence type="ECO:0000313" key="13">
    <source>
        <dbReference type="EMBL" id="KAG9355050.1"/>
    </source>
</evidence>
<dbReference type="Pfam" id="PF00130">
    <property type="entry name" value="C1_1"/>
    <property type="match status" value="1"/>
</dbReference>
<dbReference type="GO" id="GO:0008270">
    <property type="term" value="F:zinc ion binding"/>
    <property type="evidence" value="ECO:0007669"/>
    <property type="project" value="UniProtKB-KW"/>
</dbReference>
<proteinExistence type="predicted"/>
<dbReference type="Gene3D" id="3.30.60.20">
    <property type="match status" value="1"/>
</dbReference>
<dbReference type="Gene3D" id="2.30.29.30">
    <property type="entry name" value="Pleckstrin-homology domain (PH domain)/Phosphotyrosine-binding domain (PTB)"/>
    <property type="match status" value="1"/>
</dbReference>
<evidence type="ECO:0000256" key="7">
    <source>
        <dbReference type="ARBA" id="ARBA00022833"/>
    </source>
</evidence>
<feature type="region of interest" description="Disordered" evidence="9">
    <location>
        <begin position="547"/>
        <end position="602"/>
    </location>
</feature>